<keyword evidence="7" id="KW-0067">ATP-binding</keyword>
<name>B7FSJ9_PHATC</name>
<dbReference type="GeneID" id="7197570"/>
<sequence>MIMFLRNPDSPLSYGLGLTTLVTLSQLTMSLCLRHYFFKCYTTGLRVRTAVVVAIYHKALKLSASERQTRSSGEITNLMSIDAQRLQDLTTYLHAIWYSPLQISLALLFLWKQLGASSLGGVLVIVTMIPVTKIVAQWMGSMQKLLMRAKDQRVDLNGEVLASMKVVKFQAWEEPFQSRILALREVELHQLLRYYIVLSLSRMLWTFTPLMVALATFSAYVWSGHVLDVASALTSLALFEILRFPLFMLPQIISNIVEATVALKRIQSFLLCKDHKPVEAGNLDNIGIRMEGVSAAYDSKRPKRIEFECKPGELVAVIGSVGCGKSSFINALLGEVRALTGSTSVCGKMAYFSQVPFIMNASVRDNILFSHTDEEVDEAMYQRCLRCCALKHDLDLLPNGDRTEIGEKGITLSGGQKARVALARVVYHRADLSLIDDALAAVDAHVAKQLFEEAIVNELLSCGAAGMESRSVIMVTNALQYLSHPRVDRIIVLQDGHIVESGTYNELKNGDSVFAGFLAVLRDTGTDLSGHLVEGVASSDSNGVSDESGNLVCTGREADIEAELPVKLMTDESRQSGHVKPSVYLSWIKAAGGLFAPVAILLAFGFAEGISVLSNWWITYWSGHGSLSSQSRFLAIYALINGTAALFGLFRTLLVVIFGLKVSRKLFANLLSVILHAPMSFFDTTPVGRLVNRFSKDMYTIDEQLMGTLRTYLQTLFGVFSTLLVISSVTPLFLLCLVPMLIFYLKEQSFFTISYRELKRLDSVSRSPIYALLGESVDGVAVIRAFAAQKSLLCRLTDMLDIQQHAYFLTCAAQSWLAVRLELIGTLIVTFAALSAVLEHTRSGADGTFAGLAGLSISYALSVTQSLNWSVRMASDMEANMVAVERVEEYSNIQSEGLRSTPVDAKLPQVWPPKGAIEFTEVRLRYRPGLPFVLKGLNLTIPPGSKIGVVGRTGAGKSTLMIALMRIVDVTEGTIKIDGTDISEIGLARLRRTLAVIPQDPVLFSGSVRSNLDPFHEYEDDALLDILDRVGLYARSRTSSTQSLPSLGQICIRTLTDVIAEGGINFSVGQRQLLVIARALLRGAKIVIMDEATAAVDAGTDAAIQKVIRTEFTEATCITVAHRINTILDSDYILVMSDGKAEEFDKPDMLLKKGGLFRDLVRASADNT</sequence>
<dbReference type="EMBL" id="CM000606">
    <property type="protein sequence ID" value="EEC50491.1"/>
    <property type="molecule type" value="Genomic_DNA"/>
</dbReference>
<dbReference type="InterPro" id="IPR036640">
    <property type="entry name" value="ABC1_TM_sf"/>
</dbReference>
<evidence type="ECO:0000313" key="13">
    <source>
        <dbReference type="EMBL" id="EEC50491.1"/>
    </source>
</evidence>
<keyword evidence="9 10" id="KW-0472">Membrane</keyword>
<dbReference type="SMART" id="SM00382">
    <property type="entry name" value="AAA"/>
    <property type="match status" value="2"/>
</dbReference>
<dbReference type="PANTHER" id="PTHR24223:SF443">
    <property type="entry name" value="MULTIDRUG-RESISTANCE LIKE PROTEIN 1, ISOFORM I"/>
    <property type="match status" value="1"/>
</dbReference>
<dbReference type="InterPro" id="IPR027417">
    <property type="entry name" value="P-loop_NTPase"/>
</dbReference>
<dbReference type="PANTHER" id="PTHR24223">
    <property type="entry name" value="ATP-BINDING CASSETTE SUB-FAMILY C"/>
    <property type="match status" value="1"/>
</dbReference>
<feature type="transmembrane region" description="Helical" evidence="10">
    <location>
        <begin position="203"/>
        <end position="223"/>
    </location>
</feature>
<feature type="domain" description="ABC transporter" evidence="11">
    <location>
        <begin position="278"/>
        <end position="520"/>
    </location>
</feature>
<dbReference type="SUPFAM" id="SSF52540">
    <property type="entry name" value="P-loop containing nucleoside triphosphate hydrolases"/>
    <property type="match status" value="2"/>
</dbReference>
<evidence type="ECO:0000256" key="9">
    <source>
        <dbReference type="ARBA" id="ARBA00023136"/>
    </source>
</evidence>
<dbReference type="eggNOG" id="KOG0054">
    <property type="taxonomic scope" value="Eukaryota"/>
</dbReference>
<dbReference type="InterPro" id="IPR011527">
    <property type="entry name" value="ABC1_TM_dom"/>
</dbReference>
<evidence type="ECO:0000259" key="11">
    <source>
        <dbReference type="PROSITE" id="PS50893"/>
    </source>
</evidence>
<evidence type="ECO:0000256" key="1">
    <source>
        <dbReference type="ARBA" id="ARBA00004128"/>
    </source>
</evidence>
<keyword evidence="4 10" id="KW-0812">Transmembrane</keyword>
<evidence type="ECO:0000256" key="2">
    <source>
        <dbReference type="ARBA" id="ARBA00009726"/>
    </source>
</evidence>
<evidence type="ECO:0000313" key="14">
    <source>
        <dbReference type="Proteomes" id="UP000000759"/>
    </source>
</evidence>
<dbReference type="AlphaFoldDB" id="B7FSJ9"/>
<dbReference type="Proteomes" id="UP000000759">
    <property type="component" value="Chromosome 2"/>
</dbReference>
<proteinExistence type="inferred from homology"/>
<dbReference type="GO" id="GO:0005524">
    <property type="term" value="F:ATP binding"/>
    <property type="evidence" value="ECO:0007669"/>
    <property type="project" value="UniProtKB-KW"/>
</dbReference>
<evidence type="ECO:0000256" key="3">
    <source>
        <dbReference type="ARBA" id="ARBA00022448"/>
    </source>
</evidence>
<protein>
    <submittedName>
        <fullName evidence="13">Uncharacterized protein</fullName>
    </submittedName>
</protein>
<dbReference type="InterPro" id="IPR017871">
    <property type="entry name" value="ABC_transporter-like_CS"/>
</dbReference>
<gene>
    <name evidence="13" type="ORF">PHATRDRAFT_18197</name>
</gene>
<evidence type="ECO:0000259" key="12">
    <source>
        <dbReference type="PROSITE" id="PS50929"/>
    </source>
</evidence>
<feature type="transmembrane region" description="Helical" evidence="10">
    <location>
        <begin position="594"/>
        <end position="614"/>
    </location>
</feature>
<dbReference type="FunFam" id="1.20.1560.10:FF:000003">
    <property type="entry name" value="ABC transporter C family member 10"/>
    <property type="match status" value="1"/>
</dbReference>
<dbReference type="InterPro" id="IPR003593">
    <property type="entry name" value="AAA+_ATPase"/>
</dbReference>
<comment type="subcellular location">
    <subcellularLocation>
        <location evidence="1">Vacuole membrane</location>
        <topology evidence="1">Multi-pass membrane protein</topology>
    </subcellularLocation>
</comment>
<evidence type="ECO:0000256" key="6">
    <source>
        <dbReference type="ARBA" id="ARBA00022741"/>
    </source>
</evidence>
<evidence type="ECO:0000256" key="10">
    <source>
        <dbReference type="SAM" id="Phobius"/>
    </source>
</evidence>
<dbReference type="FunFam" id="3.40.50.300:FF:000997">
    <property type="entry name" value="Multidrug resistance-associated protein 1"/>
    <property type="match status" value="1"/>
</dbReference>
<dbReference type="CDD" id="cd03250">
    <property type="entry name" value="ABCC_MRP_domain1"/>
    <property type="match status" value="1"/>
</dbReference>
<feature type="transmembrane region" description="Helical" evidence="10">
    <location>
        <begin position="817"/>
        <end position="837"/>
    </location>
</feature>
<dbReference type="CDD" id="cd18595">
    <property type="entry name" value="ABC_6TM_MRP1_2_3_6_D1_like"/>
    <property type="match status" value="1"/>
</dbReference>
<evidence type="ECO:0000256" key="8">
    <source>
        <dbReference type="ARBA" id="ARBA00022989"/>
    </source>
</evidence>
<dbReference type="PaxDb" id="2850-Phatr18197"/>
<dbReference type="HOGENOM" id="CLU_000604_27_1_1"/>
<feature type="domain" description="ABC transmembrane type-1" evidence="12">
    <location>
        <begin position="1"/>
        <end position="258"/>
    </location>
</feature>
<dbReference type="Pfam" id="PF00664">
    <property type="entry name" value="ABC_membrane"/>
    <property type="match status" value="2"/>
</dbReference>
<dbReference type="GO" id="GO:0016887">
    <property type="term" value="F:ATP hydrolysis activity"/>
    <property type="evidence" value="ECO:0007669"/>
    <property type="project" value="InterPro"/>
</dbReference>
<dbReference type="Gene3D" id="3.40.50.300">
    <property type="entry name" value="P-loop containing nucleotide triphosphate hydrolases"/>
    <property type="match status" value="2"/>
</dbReference>
<dbReference type="PROSITE" id="PS50893">
    <property type="entry name" value="ABC_TRANSPORTER_2"/>
    <property type="match status" value="2"/>
</dbReference>
<feature type="transmembrane region" description="Helical" evidence="10">
    <location>
        <begin position="716"/>
        <end position="745"/>
    </location>
</feature>
<dbReference type="FunFam" id="1.20.1560.10:FF:000063">
    <property type="entry name" value="Multidrug resistance protein ABC transporter"/>
    <property type="match status" value="1"/>
</dbReference>
<feature type="transmembrane region" description="Helical" evidence="10">
    <location>
        <begin position="117"/>
        <end position="140"/>
    </location>
</feature>
<evidence type="ECO:0000256" key="7">
    <source>
        <dbReference type="ARBA" id="ARBA00022840"/>
    </source>
</evidence>
<feature type="transmembrane region" description="Helical" evidence="10">
    <location>
        <begin position="634"/>
        <end position="659"/>
    </location>
</feature>
<dbReference type="KEGG" id="pti:PHATRDRAFT_18197"/>
<dbReference type="CDD" id="cd18603">
    <property type="entry name" value="ABC_6TM_MRP1_2_3_6_D2_like"/>
    <property type="match status" value="1"/>
</dbReference>
<dbReference type="InterPro" id="IPR003439">
    <property type="entry name" value="ABC_transporter-like_ATP-bd"/>
</dbReference>
<keyword evidence="5" id="KW-0677">Repeat</keyword>
<organism evidence="13 14">
    <name type="scientific">Phaeodactylum tricornutum (strain CCAP 1055/1)</name>
    <dbReference type="NCBI Taxonomy" id="556484"/>
    <lineage>
        <taxon>Eukaryota</taxon>
        <taxon>Sar</taxon>
        <taxon>Stramenopiles</taxon>
        <taxon>Ochrophyta</taxon>
        <taxon>Bacillariophyta</taxon>
        <taxon>Bacillariophyceae</taxon>
        <taxon>Bacillariophycidae</taxon>
        <taxon>Naviculales</taxon>
        <taxon>Phaeodactylaceae</taxon>
        <taxon>Phaeodactylum</taxon>
    </lineage>
</organism>
<dbReference type="SUPFAM" id="SSF90123">
    <property type="entry name" value="ABC transporter transmembrane region"/>
    <property type="match status" value="2"/>
</dbReference>
<comment type="similarity">
    <text evidence="2">Belongs to the ABC transporter superfamily. ABCC family. Conjugate transporter (TC 3.A.1.208) subfamily.</text>
</comment>
<keyword evidence="6" id="KW-0547">Nucleotide-binding</keyword>
<feature type="transmembrane region" description="Helical" evidence="10">
    <location>
        <begin position="12"/>
        <end position="33"/>
    </location>
</feature>
<dbReference type="GO" id="GO:0140359">
    <property type="term" value="F:ABC-type transporter activity"/>
    <property type="evidence" value="ECO:0007669"/>
    <property type="project" value="InterPro"/>
</dbReference>
<reference evidence="13 14" key="1">
    <citation type="journal article" date="2008" name="Nature">
        <title>The Phaeodactylum genome reveals the evolutionary history of diatom genomes.</title>
        <authorList>
            <person name="Bowler C."/>
            <person name="Allen A.E."/>
            <person name="Badger J.H."/>
            <person name="Grimwood J."/>
            <person name="Jabbari K."/>
            <person name="Kuo A."/>
            <person name="Maheswari U."/>
            <person name="Martens C."/>
            <person name="Maumus F."/>
            <person name="Otillar R.P."/>
            <person name="Rayko E."/>
            <person name="Salamov A."/>
            <person name="Vandepoele K."/>
            <person name="Beszteri B."/>
            <person name="Gruber A."/>
            <person name="Heijde M."/>
            <person name="Katinka M."/>
            <person name="Mock T."/>
            <person name="Valentin K."/>
            <person name="Verret F."/>
            <person name="Berges J.A."/>
            <person name="Brownlee C."/>
            <person name="Cadoret J.P."/>
            <person name="Chiovitti A."/>
            <person name="Choi C.J."/>
            <person name="Coesel S."/>
            <person name="De Martino A."/>
            <person name="Detter J.C."/>
            <person name="Durkin C."/>
            <person name="Falciatore A."/>
            <person name="Fournet J."/>
            <person name="Haruta M."/>
            <person name="Huysman M.J."/>
            <person name="Jenkins B.D."/>
            <person name="Jiroutova K."/>
            <person name="Jorgensen R.E."/>
            <person name="Joubert Y."/>
            <person name="Kaplan A."/>
            <person name="Kroger N."/>
            <person name="Kroth P.G."/>
            <person name="La Roche J."/>
            <person name="Lindquist E."/>
            <person name="Lommer M."/>
            <person name="Martin-Jezequel V."/>
            <person name="Lopez P.J."/>
            <person name="Lucas S."/>
            <person name="Mangogna M."/>
            <person name="McGinnis K."/>
            <person name="Medlin L.K."/>
            <person name="Montsant A."/>
            <person name="Oudot-Le Secq M.P."/>
            <person name="Napoli C."/>
            <person name="Obornik M."/>
            <person name="Parker M.S."/>
            <person name="Petit J.L."/>
            <person name="Porcel B.M."/>
            <person name="Poulsen N."/>
            <person name="Robison M."/>
            <person name="Rychlewski L."/>
            <person name="Rynearson T.A."/>
            <person name="Schmutz J."/>
            <person name="Shapiro H."/>
            <person name="Siaut M."/>
            <person name="Stanley M."/>
            <person name="Sussman M.R."/>
            <person name="Taylor A.R."/>
            <person name="Vardi A."/>
            <person name="von Dassow P."/>
            <person name="Vyverman W."/>
            <person name="Willis A."/>
            <person name="Wyrwicz L.S."/>
            <person name="Rokhsar D.S."/>
            <person name="Weissenbach J."/>
            <person name="Armbrust E.V."/>
            <person name="Green B.R."/>
            <person name="Van de Peer Y."/>
            <person name="Grigoriev I.V."/>
        </authorList>
    </citation>
    <scope>NUCLEOTIDE SEQUENCE [LARGE SCALE GENOMIC DNA]</scope>
    <source>
        <strain evidence="13 14">CCAP 1055/1</strain>
    </source>
</reference>
<dbReference type="PROSITE" id="PS00211">
    <property type="entry name" value="ABC_TRANSPORTER_1"/>
    <property type="match status" value="2"/>
</dbReference>
<evidence type="ECO:0000256" key="4">
    <source>
        <dbReference type="ARBA" id="ARBA00022692"/>
    </source>
</evidence>
<keyword evidence="3" id="KW-0813">Transport</keyword>
<evidence type="ECO:0000256" key="5">
    <source>
        <dbReference type="ARBA" id="ARBA00022737"/>
    </source>
</evidence>
<dbReference type="Gene3D" id="1.20.1560.10">
    <property type="entry name" value="ABC transporter type 1, transmembrane domain"/>
    <property type="match status" value="2"/>
</dbReference>
<feature type="transmembrane region" description="Helical" evidence="10">
    <location>
        <begin position="666"/>
        <end position="682"/>
    </location>
</feature>
<keyword evidence="8 10" id="KW-1133">Transmembrane helix</keyword>
<reference evidence="14" key="2">
    <citation type="submission" date="2008-08" db="EMBL/GenBank/DDBJ databases">
        <authorList>
            <consortium name="Diatom Consortium"/>
            <person name="Grigoriev I."/>
            <person name="Grimwood J."/>
            <person name="Kuo A."/>
            <person name="Otillar R.P."/>
            <person name="Salamov A."/>
            <person name="Detter J.C."/>
            <person name="Lindquist E."/>
            <person name="Shapiro H."/>
            <person name="Lucas S."/>
            <person name="Glavina del Rio T."/>
            <person name="Pitluck S."/>
            <person name="Rokhsar D."/>
            <person name="Bowler C."/>
        </authorList>
    </citation>
    <scope>GENOME REANNOTATION</scope>
    <source>
        <strain evidence="14">CCAP 1055/1</strain>
    </source>
</reference>
<dbReference type="Pfam" id="PF00005">
    <property type="entry name" value="ABC_tran"/>
    <property type="match status" value="2"/>
</dbReference>
<dbReference type="RefSeq" id="XP_002177677.1">
    <property type="nucleotide sequence ID" value="XM_002177641.1"/>
</dbReference>
<feature type="transmembrane region" description="Helical" evidence="10">
    <location>
        <begin position="89"/>
        <end position="111"/>
    </location>
</feature>
<feature type="domain" description="ABC transporter" evidence="11">
    <location>
        <begin position="917"/>
        <end position="1163"/>
    </location>
</feature>
<dbReference type="FunFam" id="3.40.50.300:FF:000610">
    <property type="entry name" value="Multidrug resistance-associated ABC transporter"/>
    <property type="match status" value="1"/>
</dbReference>
<feature type="domain" description="ABC transmembrane type-1" evidence="12">
    <location>
        <begin position="594"/>
        <end position="879"/>
    </location>
</feature>
<dbReference type="InParanoid" id="B7FSJ9"/>
<feature type="transmembrane region" description="Helical" evidence="10">
    <location>
        <begin position="849"/>
        <end position="871"/>
    </location>
</feature>
<dbReference type="OrthoDB" id="6500128at2759"/>
<dbReference type="CDD" id="cd03244">
    <property type="entry name" value="ABCC_MRP_domain2"/>
    <property type="match status" value="1"/>
</dbReference>
<dbReference type="PROSITE" id="PS50929">
    <property type="entry name" value="ABC_TM1F"/>
    <property type="match status" value="2"/>
</dbReference>
<keyword evidence="14" id="KW-1185">Reference proteome</keyword>
<dbReference type="InterPro" id="IPR050173">
    <property type="entry name" value="ABC_transporter_C-like"/>
</dbReference>
<dbReference type="STRING" id="556484.B7FSJ9"/>
<dbReference type="GO" id="GO:0005774">
    <property type="term" value="C:vacuolar membrane"/>
    <property type="evidence" value="ECO:0007669"/>
    <property type="project" value="UniProtKB-SubCell"/>
</dbReference>
<accession>B7FSJ9</accession>